<feature type="compositionally biased region" description="Polar residues" evidence="2">
    <location>
        <begin position="629"/>
        <end position="648"/>
    </location>
</feature>
<dbReference type="EMBL" id="CP112998">
    <property type="protein sequence ID" value="WAC14836.1"/>
    <property type="molecule type" value="Genomic_DNA"/>
</dbReference>
<dbReference type="InterPro" id="IPR004843">
    <property type="entry name" value="Calcineurin-like_PHP"/>
</dbReference>
<feature type="region of interest" description="Disordered" evidence="2">
    <location>
        <begin position="629"/>
        <end position="650"/>
    </location>
</feature>
<dbReference type="SUPFAM" id="SSF56300">
    <property type="entry name" value="Metallo-dependent phosphatases"/>
    <property type="match status" value="1"/>
</dbReference>
<dbReference type="Pfam" id="PF18962">
    <property type="entry name" value="Por_Secre_tail"/>
    <property type="match status" value="1"/>
</dbReference>
<dbReference type="PANTHER" id="PTHR22953">
    <property type="entry name" value="ACID PHOSPHATASE RELATED"/>
    <property type="match status" value="1"/>
</dbReference>
<organism evidence="6 7">
    <name type="scientific">Dyadobacter pollutisoli</name>
    <dbReference type="NCBI Taxonomy" id="2910158"/>
    <lineage>
        <taxon>Bacteria</taxon>
        <taxon>Pseudomonadati</taxon>
        <taxon>Bacteroidota</taxon>
        <taxon>Cytophagia</taxon>
        <taxon>Cytophagales</taxon>
        <taxon>Spirosomataceae</taxon>
        <taxon>Dyadobacter</taxon>
    </lineage>
</organism>
<gene>
    <name evidence="6" type="ORF">ON006_12905</name>
</gene>
<dbReference type="InterPro" id="IPR039331">
    <property type="entry name" value="PAPs-like"/>
</dbReference>
<evidence type="ECO:0000259" key="5">
    <source>
        <dbReference type="Pfam" id="PF18962"/>
    </source>
</evidence>
<dbReference type="InterPro" id="IPR026444">
    <property type="entry name" value="Secre_tail"/>
</dbReference>
<evidence type="ECO:0000313" key="7">
    <source>
        <dbReference type="Proteomes" id="UP001164653"/>
    </source>
</evidence>
<dbReference type="Pfam" id="PF00149">
    <property type="entry name" value="Metallophos"/>
    <property type="match status" value="1"/>
</dbReference>
<evidence type="ECO:0000256" key="2">
    <source>
        <dbReference type="SAM" id="MobiDB-lite"/>
    </source>
</evidence>
<dbReference type="InterPro" id="IPR029052">
    <property type="entry name" value="Metallo-depent_PP-like"/>
</dbReference>
<dbReference type="Gene3D" id="3.60.21.10">
    <property type="match status" value="1"/>
</dbReference>
<dbReference type="InterPro" id="IPR015914">
    <property type="entry name" value="PAPs_N"/>
</dbReference>
<dbReference type="PANTHER" id="PTHR22953:SF153">
    <property type="entry name" value="PURPLE ACID PHOSPHATASE"/>
    <property type="match status" value="1"/>
</dbReference>
<feature type="domain" description="Secretion system C-terminal sorting" evidence="5">
    <location>
        <begin position="1369"/>
        <end position="1442"/>
    </location>
</feature>
<reference evidence="6" key="1">
    <citation type="submission" date="2022-11" db="EMBL/GenBank/DDBJ databases">
        <title>Dyadobacter pollutisoli sp. nov., isolated from plastic dumped soil.</title>
        <authorList>
            <person name="Kim J.M."/>
            <person name="Kim K.R."/>
            <person name="Lee J.K."/>
            <person name="Hao L."/>
            <person name="Jeon C.O."/>
        </authorList>
    </citation>
    <scope>NUCLEOTIDE SEQUENCE</scope>
    <source>
        <strain evidence="6">U1</strain>
    </source>
</reference>
<dbReference type="GO" id="GO:0046872">
    <property type="term" value="F:metal ion binding"/>
    <property type="evidence" value="ECO:0007669"/>
    <property type="project" value="InterPro"/>
</dbReference>
<dbReference type="InterPro" id="IPR008963">
    <property type="entry name" value="Purple_acid_Pase-like_N"/>
</dbReference>
<feature type="domain" description="Calcineurin-like phosphoesterase" evidence="3">
    <location>
        <begin position="303"/>
        <end position="568"/>
    </location>
</feature>
<dbReference type="Proteomes" id="UP001164653">
    <property type="component" value="Chromosome"/>
</dbReference>
<keyword evidence="7" id="KW-1185">Reference proteome</keyword>
<dbReference type="KEGG" id="dpf:ON006_12905"/>
<dbReference type="Pfam" id="PF16656">
    <property type="entry name" value="Pur_ac_phosph_N"/>
    <property type="match status" value="1"/>
</dbReference>
<dbReference type="RefSeq" id="WP_244820204.1">
    <property type="nucleotide sequence ID" value="NZ_CP112998.1"/>
</dbReference>
<evidence type="ECO:0000259" key="3">
    <source>
        <dbReference type="Pfam" id="PF00149"/>
    </source>
</evidence>
<evidence type="ECO:0000259" key="4">
    <source>
        <dbReference type="Pfam" id="PF16656"/>
    </source>
</evidence>
<feature type="domain" description="Purple acid phosphatase N-terminal" evidence="4">
    <location>
        <begin position="207"/>
        <end position="274"/>
    </location>
</feature>
<keyword evidence="1" id="KW-0732">Signal</keyword>
<dbReference type="NCBIfam" id="TIGR04183">
    <property type="entry name" value="Por_Secre_tail"/>
    <property type="match status" value="1"/>
</dbReference>
<name>A0A9E8SPK8_9BACT</name>
<sequence length="1444" mass="160025">METKLAPRSAWSTIARLHRLMVCVLLFNISEVNAQIIVPYKSSWKYATESATAPASTWKTSGFSDAAWKSGTAPFGFGSHFYNTLLQKGPNNTTPHYPAFYFRKTVSIANTAAYSKVRLRAYLDDGIVIYVNGVEVKRKNMNANPNDPYTGMAGDSLTIDTLLSTSLFQNGNNLIAAEVHQTGQTSSDILFDLQLEGQTPSLFRYPYLQLASHDRMTVQWYTNVATTATVRYTTNPDLEIYQEASSTKNDTLHSVTLKNLNPDTKYYYNVGYYDGNEFRQLQYNPLVNYFRTLPSPADTSHALRFWLLGDSGAGTYKNPRPYKVRDAYLAYLSERNNPNVDGLVFLGDNSNTSPYEGLQTALDTTLFKFYNRPNDQQLLSHIPSWTVIGNHDYDYDTKYVHSDGVTYYVRKAYHKETAASFSTFAYPDSAQIGGEPTYNKKGYYSFNQGDIHFVVLNPPLIESQNTADNWVKPFVQNLYNIFSKNSIALDDTYNTPIDSLPQVKWLVKDLKSNKKKWTVVTFHLPPFSTIGHFPTEYDMKRVQEKLLPILEKPEYHVDAVIVSHSHAYLRAGMIRKSGAQARTTDFSQSGNLGRYPASRPYIKKSTETAYTYVMSGSAGRGWYDVNNPTDNDAGFPTNSSVQHPSTSVPPLDNLTGDNTTDFYHKQGGSVELVFKENRLDVKFIKESDVAPRYVIADSFVVMKDVNKKTNLTVQNGGDAVKLKASWVGDYNWYSSQQPNQILTSGIRELSLGPNSSSTFYVRDQTGYLADTFNITVVNPKPTVTNDTLIPYRSQWLYPLSAGFATKSVKLSEQCVASWTFSPPAFELPQKGILGLGHTDEGYKLPNQLMEKVFIVADRLWFRRSFILNGSTLTYANFKLTLVMDKNLATRKSFTTKVQSILINGQEVTIENTTSTDIANGREEVTYTLTNKGFSYGINYILVSFYLTPISPLVYPMDASKDPFTFDAQLISTSLPSAPPPRTNQFKLVNATLASQEVCAGDTVSVHFAALGNETDFSLVYEAKLVAPSGDIPLAEGTKSPIVVQLPSNIEEGNYKIKVTTKSAFMDQLESSEMKVKVLPKAAITPNPTISVWKGELFSIPVKFEGGGPWNYVLSDSSKGTSVPTATAIQVKASRTGTYTISSVSNSCGVGQATGSVQVEVKEPILSVGKINGFTSAPLKTALCDGDSISVAYSVVGPNSQRTYAIELSDPNGNFGTPVVLGTGTANPLRVLLPTSISESDKYRIRVKALNPDVDFTLGNSDVITIRKMAAGNFTVSKEAIYNKEEIKLNVALTGTPPVYYYLRYGTDTLRGNTSQAVLERTIALRETTVFSLDSVRNVCGYGLVSGNRTVTVNLLVGLDPLSVHGITAYPNPTSDFILLKSNHLWRGSLQWRIYHTNGKVMQRGDRKPLANTPFEINIGALPAGLYILGLTEGNEQSTWKIIKK</sequence>
<accession>A0A9E8SPK8</accession>
<dbReference type="Gene3D" id="2.60.120.260">
    <property type="entry name" value="Galactose-binding domain-like"/>
    <property type="match status" value="1"/>
</dbReference>
<dbReference type="Gene3D" id="2.60.40.380">
    <property type="entry name" value="Purple acid phosphatase-like, N-terminal"/>
    <property type="match status" value="1"/>
</dbReference>
<dbReference type="GO" id="GO:0003993">
    <property type="term" value="F:acid phosphatase activity"/>
    <property type="evidence" value="ECO:0007669"/>
    <property type="project" value="InterPro"/>
</dbReference>
<evidence type="ECO:0000313" key="6">
    <source>
        <dbReference type="EMBL" id="WAC14836.1"/>
    </source>
</evidence>
<dbReference type="SUPFAM" id="SSF49363">
    <property type="entry name" value="Purple acid phosphatase, N-terminal domain"/>
    <property type="match status" value="1"/>
</dbReference>
<protein>
    <submittedName>
        <fullName evidence="6">Metallophosphoesterase</fullName>
    </submittedName>
</protein>
<proteinExistence type="predicted"/>
<evidence type="ECO:0000256" key="1">
    <source>
        <dbReference type="ARBA" id="ARBA00022729"/>
    </source>
</evidence>